<feature type="region of interest" description="Disordered" evidence="1">
    <location>
        <begin position="321"/>
        <end position="355"/>
    </location>
</feature>
<dbReference type="AlphaFoldDB" id="A0A3N4KAK2"/>
<dbReference type="InParanoid" id="A0A3N4KAK2"/>
<gene>
    <name evidence="2" type="ORF">P167DRAFT_399685</name>
</gene>
<evidence type="ECO:0000313" key="3">
    <source>
        <dbReference type="Proteomes" id="UP000277580"/>
    </source>
</evidence>
<dbReference type="EMBL" id="ML119180">
    <property type="protein sequence ID" value="RPB07526.1"/>
    <property type="molecule type" value="Genomic_DNA"/>
</dbReference>
<protein>
    <submittedName>
        <fullName evidence="2">Uncharacterized protein</fullName>
    </submittedName>
</protein>
<proteinExistence type="predicted"/>
<accession>A0A3N4KAK2</accession>
<name>A0A3N4KAK2_9PEZI</name>
<feature type="compositionally biased region" description="Basic and acidic residues" evidence="1">
    <location>
        <begin position="321"/>
        <end position="339"/>
    </location>
</feature>
<evidence type="ECO:0000256" key="1">
    <source>
        <dbReference type="SAM" id="MobiDB-lite"/>
    </source>
</evidence>
<sequence>MADKVALPDNRFLEDVLYQHVLTLEELSPAHFFIVDNELLDRILKTPEEKQEVLRGVVRFPPFPKNLRKSMMRYRGAKTTAQCRAAGRDSPDNQDIQWIDDVFRHVVELITNSGNILSYEGLNEGVWDSLVYPPLWDKYLASIHTMVLQRKEIPLVALAPYAYLPGRPSHYDGVVQSRALRGGKRRSDRYEFAVFEVTRSSSDTKKLSADREKLIAGCRAMLCSLMELVEYDEEAIAKLVVVGVLQGGMCGFFYGLGTRLLTMSCIGRNVFYLRVGECRNLPVDVKNLTALYDVVLDVWKAKWAIQNTETAIEEFFEKKQLQEEEERERRWLEGERERETEEDEEDEDGVRGECD</sequence>
<evidence type="ECO:0000313" key="2">
    <source>
        <dbReference type="EMBL" id="RPB07526.1"/>
    </source>
</evidence>
<dbReference type="Proteomes" id="UP000277580">
    <property type="component" value="Unassembled WGS sequence"/>
</dbReference>
<keyword evidence="3" id="KW-1185">Reference proteome</keyword>
<dbReference type="OrthoDB" id="3464356at2759"/>
<organism evidence="2 3">
    <name type="scientific">Morchella conica CCBAS932</name>
    <dbReference type="NCBI Taxonomy" id="1392247"/>
    <lineage>
        <taxon>Eukaryota</taxon>
        <taxon>Fungi</taxon>
        <taxon>Dikarya</taxon>
        <taxon>Ascomycota</taxon>
        <taxon>Pezizomycotina</taxon>
        <taxon>Pezizomycetes</taxon>
        <taxon>Pezizales</taxon>
        <taxon>Morchellaceae</taxon>
        <taxon>Morchella</taxon>
    </lineage>
</organism>
<reference evidence="2 3" key="1">
    <citation type="journal article" date="2018" name="Nat. Ecol. Evol.">
        <title>Pezizomycetes genomes reveal the molecular basis of ectomycorrhizal truffle lifestyle.</title>
        <authorList>
            <person name="Murat C."/>
            <person name="Payen T."/>
            <person name="Noel B."/>
            <person name="Kuo A."/>
            <person name="Morin E."/>
            <person name="Chen J."/>
            <person name="Kohler A."/>
            <person name="Krizsan K."/>
            <person name="Balestrini R."/>
            <person name="Da Silva C."/>
            <person name="Montanini B."/>
            <person name="Hainaut M."/>
            <person name="Levati E."/>
            <person name="Barry K.W."/>
            <person name="Belfiori B."/>
            <person name="Cichocki N."/>
            <person name="Clum A."/>
            <person name="Dockter R.B."/>
            <person name="Fauchery L."/>
            <person name="Guy J."/>
            <person name="Iotti M."/>
            <person name="Le Tacon F."/>
            <person name="Lindquist E.A."/>
            <person name="Lipzen A."/>
            <person name="Malagnac F."/>
            <person name="Mello A."/>
            <person name="Molinier V."/>
            <person name="Miyauchi S."/>
            <person name="Poulain J."/>
            <person name="Riccioni C."/>
            <person name="Rubini A."/>
            <person name="Sitrit Y."/>
            <person name="Splivallo R."/>
            <person name="Traeger S."/>
            <person name="Wang M."/>
            <person name="Zifcakova L."/>
            <person name="Wipf D."/>
            <person name="Zambonelli A."/>
            <person name="Paolocci F."/>
            <person name="Nowrousian M."/>
            <person name="Ottonello S."/>
            <person name="Baldrian P."/>
            <person name="Spatafora J.W."/>
            <person name="Henrissat B."/>
            <person name="Nagy L.G."/>
            <person name="Aury J.M."/>
            <person name="Wincker P."/>
            <person name="Grigoriev I.V."/>
            <person name="Bonfante P."/>
            <person name="Martin F.M."/>
        </authorList>
    </citation>
    <scope>NUCLEOTIDE SEQUENCE [LARGE SCALE GENOMIC DNA]</scope>
    <source>
        <strain evidence="2 3">CCBAS932</strain>
    </source>
</reference>